<dbReference type="VEuPathDB" id="FungiDB:A1O9_02705"/>
<evidence type="ECO:0000313" key="2">
    <source>
        <dbReference type="EMBL" id="KEF61140.1"/>
    </source>
</evidence>
<dbReference type="Gene3D" id="2.170.270.10">
    <property type="entry name" value="SET domain"/>
    <property type="match status" value="1"/>
</dbReference>
<dbReference type="SUPFAM" id="SSF82199">
    <property type="entry name" value="SET domain"/>
    <property type="match status" value="1"/>
</dbReference>
<dbReference type="PROSITE" id="PS50280">
    <property type="entry name" value="SET"/>
    <property type="match status" value="1"/>
</dbReference>
<reference evidence="2 3" key="1">
    <citation type="submission" date="2013-03" db="EMBL/GenBank/DDBJ databases">
        <title>The Genome Sequence of Exophiala aquamarina CBS 119918.</title>
        <authorList>
            <consortium name="The Broad Institute Genomics Platform"/>
            <person name="Cuomo C."/>
            <person name="de Hoog S."/>
            <person name="Gorbushina A."/>
            <person name="Walker B."/>
            <person name="Young S.K."/>
            <person name="Zeng Q."/>
            <person name="Gargeya S."/>
            <person name="Fitzgerald M."/>
            <person name="Haas B."/>
            <person name="Abouelleil A."/>
            <person name="Allen A.W."/>
            <person name="Alvarado L."/>
            <person name="Arachchi H.M."/>
            <person name="Berlin A.M."/>
            <person name="Chapman S.B."/>
            <person name="Gainer-Dewar J."/>
            <person name="Goldberg J."/>
            <person name="Griggs A."/>
            <person name="Gujja S."/>
            <person name="Hansen M."/>
            <person name="Howarth C."/>
            <person name="Imamovic A."/>
            <person name="Ireland A."/>
            <person name="Larimer J."/>
            <person name="McCowan C."/>
            <person name="Murphy C."/>
            <person name="Pearson M."/>
            <person name="Poon T.W."/>
            <person name="Priest M."/>
            <person name="Roberts A."/>
            <person name="Saif S."/>
            <person name="Shea T."/>
            <person name="Sisk P."/>
            <person name="Sykes S."/>
            <person name="Wortman J."/>
            <person name="Nusbaum C."/>
            <person name="Birren B."/>
        </authorList>
    </citation>
    <scope>NUCLEOTIDE SEQUENCE [LARGE SCALE GENOMIC DNA]</scope>
    <source>
        <strain evidence="2 3">CBS 119918</strain>
    </source>
</reference>
<dbReference type="AlphaFoldDB" id="A0A072PZR4"/>
<evidence type="ECO:0000259" key="1">
    <source>
        <dbReference type="PROSITE" id="PS50280"/>
    </source>
</evidence>
<dbReference type="SMART" id="SM00317">
    <property type="entry name" value="SET"/>
    <property type="match status" value="1"/>
</dbReference>
<dbReference type="OrthoDB" id="308383at2759"/>
<sequence length="258" mass="29748">ALADASKDFGWSEKELRNRIAIWRGYDTIREAGGWVALAFAGMGLYRFCKYRLGFCTKNMTALRRLRSRFEVAADTIHPSWRQLLSVVGEQSTCVYSGHPCDWVWIPDFRFQHLEESIVDEHVWGATDPRTETQKDQYRLPGQFPCQKPFDRGVAIAEFVGTVTKNISDLDVMQTAGPGGEYQIWQGRQGNYTRFVNHSCQPNSQYERFFWLGSLRIVLVSKGISAGEEITVDYSNEYWKYLEKVCLCGESCCRFRRS</sequence>
<comment type="caution">
    <text evidence="2">The sequence shown here is derived from an EMBL/GenBank/DDBJ whole genome shotgun (WGS) entry which is preliminary data.</text>
</comment>
<keyword evidence="3" id="KW-1185">Reference proteome</keyword>
<dbReference type="Proteomes" id="UP000027920">
    <property type="component" value="Unassembled WGS sequence"/>
</dbReference>
<dbReference type="EMBL" id="AMGV01000002">
    <property type="protein sequence ID" value="KEF61140.1"/>
    <property type="molecule type" value="Genomic_DNA"/>
</dbReference>
<protein>
    <recommendedName>
        <fullName evidence="1">SET domain-containing protein</fullName>
    </recommendedName>
</protein>
<dbReference type="Pfam" id="PF00856">
    <property type="entry name" value="SET"/>
    <property type="match status" value="1"/>
</dbReference>
<feature type="non-terminal residue" evidence="2">
    <location>
        <position position="258"/>
    </location>
</feature>
<name>A0A072PZR4_9EURO</name>
<dbReference type="PANTHER" id="PTHR47250:SF3">
    <property type="entry name" value="HISTONE-LYSINE N-METHYLTRANSFERASE SET-6"/>
    <property type="match status" value="1"/>
</dbReference>
<dbReference type="STRING" id="1182545.A0A072PZR4"/>
<dbReference type="GeneID" id="25277646"/>
<evidence type="ECO:0000313" key="3">
    <source>
        <dbReference type="Proteomes" id="UP000027920"/>
    </source>
</evidence>
<feature type="domain" description="SET" evidence="1">
    <location>
        <begin position="41"/>
        <end position="235"/>
    </location>
</feature>
<dbReference type="InterPro" id="IPR046341">
    <property type="entry name" value="SET_dom_sf"/>
</dbReference>
<dbReference type="InterPro" id="IPR001214">
    <property type="entry name" value="SET_dom"/>
</dbReference>
<gene>
    <name evidence="2" type="ORF">A1O9_02705</name>
</gene>
<dbReference type="HOGENOM" id="CLU_029124_0_0_1"/>
<dbReference type="RefSeq" id="XP_013263730.1">
    <property type="nucleotide sequence ID" value="XM_013408276.1"/>
</dbReference>
<feature type="non-terminal residue" evidence="2">
    <location>
        <position position="1"/>
    </location>
</feature>
<proteinExistence type="predicted"/>
<organism evidence="2 3">
    <name type="scientific">Exophiala aquamarina CBS 119918</name>
    <dbReference type="NCBI Taxonomy" id="1182545"/>
    <lineage>
        <taxon>Eukaryota</taxon>
        <taxon>Fungi</taxon>
        <taxon>Dikarya</taxon>
        <taxon>Ascomycota</taxon>
        <taxon>Pezizomycotina</taxon>
        <taxon>Eurotiomycetes</taxon>
        <taxon>Chaetothyriomycetidae</taxon>
        <taxon>Chaetothyriales</taxon>
        <taxon>Herpotrichiellaceae</taxon>
        <taxon>Exophiala</taxon>
    </lineage>
</organism>
<accession>A0A072PZR4</accession>
<dbReference type="PANTHER" id="PTHR47250">
    <property type="entry name" value="HISTONE-LYSINE N-METHYLTRANSFERASE SET-6"/>
    <property type="match status" value="1"/>
</dbReference>
<dbReference type="InterPro" id="IPR053105">
    <property type="entry name" value="Class_V-like_SAM-MTase"/>
</dbReference>